<feature type="compositionally biased region" description="Basic and acidic residues" evidence="1">
    <location>
        <begin position="9"/>
        <end position="27"/>
    </location>
</feature>
<dbReference type="AlphaFoldDB" id="A0A8H4JP89"/>
<proteinExistence type="predicted"/>
<evidence type="ECO:0000313" key="3">
    <source>
        <dbReference type="EMBL" id="KAF4436387.1"/>
    </source>
</evidence>
<dbReference type="OrthoDB" id="3784821at2759"/>
<keyword evidence="2" id="KW-0812">Transmembrane</keyword>
<feature type="region of interest" description="Disordered" evidence="1">
    <location>
        <begin position="1"/>
        <end position="31"/>
    </location>
</feature>
<keyword evidence="2" id="KW-1133">Transmembrane helix</keyword>
<organism evidence="3 4">
    <name type="scientific">Fusarium austroafricanum</name>
    <dbReference type="NCBI Taxonomy" id="2364996"/>
    <lineage>
        <taxon>Eukaryota</taxon>
        <taxon>Fungi</taxon>
        <taxon>Dikarya</taxon>
        <taxon>Ascomycota</taxon>
        <taxon>Pezizomycotina</taxon>
        <taxon>Sordariomycetes</taxon>
        <taxon>Hypocreomycetidae</taxon>
        <taxon>Hypocreales</taxon>
        <taxon>Nectriaceae</taxon>
        <taxon>Fusarium</taxon>
        <taxon>Fusarium concolor species complex</taxon>
    </lineage>
</organism>
<feature type="transmembrane region" description="Helical" evidence="2">
    <location>
        <begin position="119"/>
        <end position="137"/>
    </location>
</feature>
<protein>
    <submittedName>
        <fullName evidence="3">Uncharacterized protein</fullName>
    </submittedName>
</protein>
<feature type="compositionally biased region" description="Basic and acidic residues" evidence="1">
    <location>
        <begin position="156"/>
        <end position="172"/>
    </location>
</feature>
<dbReference type="EMBL" id="JAADJG010000806">
    <property type="protein sequence ID" value="KAF4436387.1"/>
    <property type="molecule type" value="Genomic_DNA"/>
</dbReference>
<keyword evidence="2" id="KW-0472">Membrane</keyword>
<accession>A0A8H4JP89</accession>
<name>A0A8H4JP89_9HYPO</name>
<comment type="caution">
    <text evidence="3">The sequence shown here is derived from an EMBL/GenBank/DDBJ whole genome shotgun (WGS) entry which is preliminary data.</text>
</comment>
<evidence type="ECO:0000313" key="4">
    <source>
        <dbReference type="Proteomes" id="UP000605986"/>
    </source>
</evidence>
<evidence type="ECO:0000256" key="2">
    <source>
        <dbReference type="SAM" id="Phobius"/>
    </source>
</evidence>
<dbReference type="Proteomes" id="UP000605986">
    <property type="component" value="Unassembled WGS sequence"/>
</dbReference>
<gene>
    <name evidence="3" type="ORF">F53441_13276</name>
</gene>
<sequence length="180" mass="21588">MPNPNDFQKPGEKPPKMRFTLTKEQDGKGFPNELEERAARREGLLKEARIVRSNRATINQSMEKNKREMAKKANERAMDYEELGKRNMKKEEKERAREEKEKAGKEDYKRRYKQLERNWLKFMVGMPILLVISYDLFQRLVMKREPKVIPWRQAKMKKEKEQKEREERKRLAMEGGGTEA</sequence>
<keyword evidence="4" id="KW-1185">Reference proteome</keyword>
<feature type="compositionally biased region" description="Basic and acidic residues" evidence="1">
    <location>
        <begin position="63"/>
        <end position="107"/>
    </location>
</feature>
<evidence type="ECO:0000256" key="1">
    <source>
        <dbReference type="SAM" id="MobiDB-lite"/>
    </source>
</evidence>
<feature type="region of interest" description="Disordered" evidence="1">
    <location>
        <begin position="60"/>
        <end position="107"/>
    </location>
</feature>
<reference evidence="3" key="1">
    <citation type="submission" date="2020-01" db="EMBL/GenBank/DDBJ databases">
        <title>Identification and distribution of gene clusters putatively required for synthesis of sphingolipid metabolism inhibitors in phylogenetically diverse species of the filamentous fungus Fusarium.</title>
        <authorList>
            <person name="Kim H.-S."/>
            <person name="Busman M."/>
            <person name="Brown D.W."/>
            <person name="Divon H."/>
            <person name="Uhlig S."/>
            <person name="Proctor R.H."/>
        </authorList>
    </citation>
    <scope>NUCLEOTIDE SEQUENCE</scope>
    <source>
        <strain evidence="3">NRRL 53441</strain>
    </source>
</reference>
<feature type="region of interest" description="Disordered" evidence="1">
    <location>
        <begin position="155"/>
        <end position="180"/>
    </location>
</feature>